<dbReference type="FunFam" id="3.30.70.120:FF:000006">
    <property type="entry name" value="GTP cyclohydrolase 1 type 2 homolog"/>
    <property type="match status" value="1"/>
</dbReference>
<dbReference type="InterPro" id="IPR015867">
    <property type="entry name" value="N-reg_PII/ATP_PRibTrfase_C"/>
</dbReference>
<dbReference type="AlphaFoldDB" id="A0A3P3VR70"/>
<comment type="caution">
    <text evidence="1">The sequence shown here is derived from an EMBL/GenBank/DDBJ whole genome shotgun (WGS) entry which is preliminary data.</text>
</comment>
<dbReference type="PANTHER" id="PTHR41774">
    <property type="match status" value="1"/>
</dbReference>
<dbReference type="SUPFAM" id="SSF102705">
    <property type="entry name" value="NIF3 (NGG1p interacting factor 3)-like"/>
    <property type="match status" value="1"/>
</dbReference>
<proteinExistence type="predicted"/>
<dbReference type="EMBL" id="QWEZ01000001">
    <property type="protein sequence ID" value="RRJ85292.1"/>
    <property type="molecule type" value="Genomic_DNA"/>
</dbReference>
<dbReference type="Proteomes" id="UP000280792">
    <property type="component" value="Unassembled WGS sequence"/>
</dbReference>
<evidence type="ECO:0000313" key="1">
    <source>
        <dbReference type="EMBL" id="RRJ85292.1"/>
    </source>
</evidence>
<gene>
    <name evidence="1" type="ORF">D0544_09585</name>
</gene>
<accession>A0A3P3VR70</accession>
<dbReference type="Gene3D" id="3.30.70.120">
    <property type="match status" value="1"/>
</dbReference>
<sequence>MYKIAFFVPESHLEAVKEALFAAGAGTLGDYARCAWQIRGEGQFMPLAGADPFTGSPGVLERVPEFKVEMVCADDCIATAVAALRQAHPYETPAYEVWPLADF</sequence>
<evidence type="ECO:0000313" key="2">
    <source>
        <dbReference type="Proteomes" id="UP000280792"/>
    </source>
</evidence>
<reference evidence="1 2" key="2">
    <citation type="submission" date="2018-12" db="EMBL/GenBank/DDBJ databases">
        <title>Simiduia agarivorans gen. nov., sp. nov., a marine, agarolytic bacterium isolated from shallow coastal water from Keelung, Taiwan.</title>
        <authorList>
            <person name="Shieh W.Y."/>
        </authorList>
    </citation>
    <scope>NUCLEOTIDE SEQUENCE [LARGE SCALE GENOMIC DNA]</scope>
    <source>
        <strain evidence="1 2">GTF-13</strain>
    </source>
</reference>
<dbReference type="RefSeq" id="WP_125015718.1">
    <property type="nucleotide sequence ID" value="NZ_QWEZ01000001.1"/>
</dbReference>
<keyword evidence="2" id="KW-1185">Reference proteome</keyword>
<name>A0A3P3VR70_9GAMM</name>
<organism evidence="1 2">
    <name type="scientific">Aestuariirhabdus litorea</name>
    <dbReference type="NCBI Taxonomy" id="2528527"/>
    <lineage>
        <taxon>Bacteria</taxon>
        <taxon>Pseudomonadati</taxon>
        <taxon>Pseudomonadota</taxon>
        <taxon>Gammaproteobacteria</taxon>
        <taxon>Oceanospirillales</taxon>
        <taxon>Aestuariirhabdaceae</taxon>
        <taxon>Aestuariirhabdus</taxon>
    </lineage>
</organism>
<dbReference type="PANTHER" id="PTHR41774:SF1">
    <property type="entry name" value="NGG1P INTERACTING FACTOR NIF3"/>
    <property type="match status" value="1"/>
</dbReference>
<dbReference type="InterPro" id="IPR036069">
    <property type="entry name" value="DUF34/NIF3_sf"/>
</dbReference>
<reference evidence="1 2" key="1">
    <citation type="submission" date="2018-08" db="EMBL/GenBank/DDBJ databases">
        <authorList>
            <person name="Khan S.A."/>
        </authorList>
    </citation>
    <scope>NUCLEOTIDE SEQUENCE [LARGE SCALE GENOMIC DNA]</scope>
    <source>
        <strain evidence="1 2">GTF-13</strain>
    </source>
</reference>
<protein>
    <submittedName>
        <fullName evidence="1">NGG1p interacting factor NIF3</fullName>
    </submittedName>
</protein>